<proteinExistence type="predicted"/>
<reference evidence="2" key="1">
    <citation type="journal article" date="2019" name="Int. J. Syst. Evol. Microbiol.">
        <title>The Global Catalogue of Microorganisms (GCM) 10K type strain sequencing project: providing services to taxonomists for standard genome sequencing and annotation.</title>
        <authorList>
            <consortium name="The Broad Institute Genomics Platform"/>
            <consortium name="The Broad Institute Genome Sequencing Center for Infectious Disease"/>
            <person name="Wu L."/>
            <person name="Ma J."/>
        </authorList>
    </citation>
    <scope>NUCLEOTIDE SEQUENCE [LARGE SCALE GENOMIC DNA]</scope>
    <source>
        <strain evidence="2">KCTC 52416</strain>
    </source>
</reference>
<comment type="caution">
    <text evidence="1">The sequence shown here is derived from an EMBL/GenBank/DDBJ whole genome shotgun (WGS) entry which is preliminary data.</text>
</comment>
<gene>
    <name evidence="1" type="ORF">ACFOET_10865</name>
</gene>
<protein>
    <submittedName>
        <fullName evidence="1">DUF3892 domain-containing protein</fullName>
    </submittedName>
</protein>
<name>A0ABV7JPS1_9SPHI</name>
<keyword evidence="2" id="KW-1185">Reference proteome</keyword>
<sequence length="137" mass="15085">MSTKTGISDFPIIALTVSRKESILTTGSFGVRFYHINNSMASRHEIKCINKTNRTNAHERIERIGGMNGTGTWWYLTQQEAIAGIEEGQREFYVAQGGAAVNVIVATSAHGNKYIKTENDGEQPNNLLSLPECLLPS</sequence>
<organism evidence="1 2">
    <name type="scientific">Parapedobacter deserti</name>
    <dbReference type="NCBI Taxonomy" id="1912957"/>
    <lineage>
        <taxon>Bacteria</taxon>
        <taxon>Pseudomonadati</taxon>
        <taxon>Bacteroidota</taxon>
        <taxon>Sphingobacteriia</taxon>
        <taxon>Sphingobacteriales</taxon>
        <taxon>Sphingobacteriaceae</taxon>
        <taxon>Parapedobacter</taxon>
    </lineage>
</organism>
<dbReference type="Pfam" id="PF13031">
    <property type="entry name" value="DUF3892"/>
    <property type="match status" value="1"/>
</dbReference>
<evidence type="ECO:0000313" key="2">
    <source>
        <dbReference type="Proteomes" id="UP001595526"/>
    </source>
</evidence>
<dbReference type="Proteomes" id="UP001595526">
    <property type="component" value="Unassembled WGS sequence"/>
</dbReference>
<dbReference type="EMBL" id="JBHRTA010000031">
    <property type="protein sequence ID" value="MFC3198111.1"/>
    <property type="molecule type" value="Genomic_DNA"/>
</dbReference>
<evidence type="ECO:0000313" key="1">
    <source>
        <dbReference type="EMBL" id="MFC3198111.1"/>
    </source>
</evidence>
<dbReference type="InterPro" id="IPR024997">
    <property type="entry name" value="DUF3892"/>
</dbReference>
<accession>A0ABV7JPS1</accession>
<dbReference type="RefSeq" id="WP_379022462.1">
    <property type="nucleotide sequence ID" value="NZ_JBHRTA010000031.1"/>
</dbReference>